<keyword evidence="2" id="KW-1133">Transmembrane helix</keyword>
<sequence length="198" mass="22441">MSMYILHLFVTKLLVFVFESLTLFAWIFFLFRKGEKKRDCKKKKKKEDVMHIVESSEVSVNEGNGLNLSAIGRDVDNELQDALDQGATENSNKTEPSFDCKNKTTQKRSRQKMECEVTSSCNSKSQANLGIFNCVITFNKSNNKKVFVVVCLTSGTTPKENKIEPTKNNSKVRNVEPVLFIKKYGEGGKGKQTLMFCE</sequence>
<evidence type="ECO:0000256" key="2">
    <source>
        <dbReference type="SAM" id="Phobius"/>
    </source>
</evidence>
<gene>
    <name evidence="3" type="ORF">RFI_16218</name>
</gene>
<feature type="region of interest" description="Disordered" evidence="1">
    <location>
        <begin position="86"/>
        <end position="105"/>
    </location>
</feature>
<proteinExistence type="predicted"/>
<reference evidence="3 4" key="1">
    <citation type="journal article" date="2013" name="Curr. Biol.">
        <title>The Genome of the Foraminiferan Reticulomyxa filosa.</title>
        <authorList>
            <person name="Glockner G."/>
            <person name="Hulsmann N."/>
            <person name="Schleicher M."/>
            <person name="Noegel A.A."/>
            <person name="Eichinger L."/>
            <person name="Gallinger C."/>
            <person name="Pawlowski J."/>
            <person name="Sierra R."/>
            <person name="Euteneuer U."/>
            <person name="Pillet L."/>
            <person name="Moustafa A."/>
            <person name="Platzer M."/>
            <person name="Groth M."/>
            <person name="Szafranski K."/>
            <person name="Schliwa M."/>
        </authorList>
    </citation>
    <scope>NUCLEOTIDE SEQUENCE [LARGE SCALE GENOMIC DNA]</scope>
</reference>
<keyword evidence="4" id="KW-1185">Reference proteome</keyword>
<dbReference type="Proteomes" id="UP000023152">
    <property type="component" value="Unassembled WGS sequence"/>
</dbReference>
<dbReference type="EMBL" id="ASPP01012043">
    <property type="protein sequence ID" value="ETO20983.1"/>
    <property type="molecule type" value="Genomic_DNA"/>
</dbReference>
<evidence type="ECO:0000256" key="1">
    <source>
        <dbReference type="SAM" id="MobiDB-lite"/>
    </source>
</evidence>
<organism evidence="3 4">
    <name type="scientific">Reticulomyxa filosa</name>
    <dbReference type="NCBI Taxonomy" id="46433"/>
    <lineage>
        <taxon>Eukaryota</taxon>
        <taxon>Sar</taxon>
        <taxon>Rhizaria</taxon>
        <taxon>Retaria</taxon>
        <taxon>Foraminifera</taxon>
        <taxon>Monothalamids</taxon>
        <taxon>Reticulomyxidae</taxon>
        <taxon>Reticulomyxa</taxon>
    </lineage>
</organism>
<accession>X6N4Z1</accession>
<protein>
    <submittedName>
        <fullName evidence="3">Uncharacterized protein</fullName>
    </submittedName>
</protein>
<evidence type="ECO:0000313" key="4">
    <source>
        <dbReference type="Proteomes" id="UP000023152"/>
    </source>
</evidence>
<evidence type="ECO:0000313" key="3">
    <source>
        <dbReference type="EMBL" id="ETO20983.1"/>
    </source>
</evidence>
<dbReference type="AlphaFoldDB" id="X6N4Z1"/>
<comment type="caution">
    <text evidence="3">The sequence shown here is derived from an EMBL/GenBank/DDBJ whole genome shotgun (WGS) entry which is preliminary data.</text>
</comment>
<name>X6N4Z1_RETFI</name>
<keyword evidence="2" id="KW-0472">Membrane</keyword>
<feature type="transmembrane region" description="Helical" evidence="2">
    <location>
        <begin position="6"/>
        <end position="31"/>
    </location>
</feature>
<keyword evidence="2" id="KW-0812">Transmembrane</keyword>